<dbReference type="Gene3D" id="3.40.50.150">
    <property type="entry name" value="Vaccinia Virus protein VP39"/>
    <property type="match status" value="1"/>
</dbReference>
<comment type="caution">
    <text evidence="2">The sequence shown here is derived from an EMBL/GenBank/DDBJ whole genome shotgun (WGS) entry which is preliminary data.</text>
</comment>
<evidence type="ECO:0000313" key="2">
    <source>
        <dbReference type="EMBL" id="CAH3144808.1"/>
    </source>
</evidence>
<protein>
    <recommendedName>
        <fullName evidence="1">Methyltransferase domain-containing protein</fullName>
    </recommendedName>
</protein>
<proteinExistence type="predicted"/>
<name>A0ABN8PIV3_9CNID</name>
<dbReference type="PANTHER" id="PTHR43591">
    <property type="entry name" value="METHYLTRANSFERASE"/>
    <property type="match status" value="1"/>
</dbReference>
<dbReference type="InterPro" id="IPR041698">
    <property type="entry name" value="Methyltransf_25"/>
</dbReference>
<dbReference type="Proteomes" id="UP001159405">
    <property type="component" value="Unassembled WGS sequence"/>
</dbReference>
<dbReference type="InterPro" id="IPR029063">
    <property type="entry name" value="SAM-dependent_MTases_sf"/>
</dbReference>
<accession>A0ABN8PIV3</accession>
<reference evidence="2 3" key="1">
    <citation type="submission" date="2022-05" db="EMBL/GenBank/DDBJ databases">
        <authorList>
            <consortium name="Genoscope - CEA"/>
            <person name="William W."/>
        </authorList>
    </citation>
    <scope>NUCLEOTIDE SEQUENCE [LARGE SCALE GENOMIC DNA]</scope>
</reference>
<organism evidence="2 3">
    <name type="scientific">Porites lobata</name>
    <dbReference type="NCBI Taxonomy" id="104759"/>
    <lineage>
        <taxon>Eukaryota</taxon>
        <taxon>Metazoa</taxon>
        <taxon>Cnidaria</taxon>
        <taxon>Anthozoa</taxon>
        <taxon>Hexacorallia</taxon>
        <taxon>Scleractinia</taxon>
        <taxon>Fungiina</taxon>
        <taxon>Poritidae</taxon>
        <taxon>Porites</taxon>
    </lineage>
</organism>
<feature type="domain" description="Methyltransferase" evidence="1">
    <location>
        <begin position="40"/>
        <end position="133"/>
    </location>
</feature>
<dbReference type="Pfam" id="PF13649">
    <property type="entry name" value="Methyltransf_25"/>
    <property type="match status" value="1"/>
</dbReference>
<dbReference type="PANTHER" id="PTHR43591:SF110">
    <property type="entry name" value="RHODANESE DOMAIN-CONTAINING PROTEIN"/>
    <property type="match status" value="1"/>
</dbReference>
<evidence type="ECO:0000313" key="3">
    <source>
        <dbReference type="Proteomes" id="UP001159405"/>
    </source>
</evidence>
<keyword evidence="3" id="KW-1185">Reference proteome</keyword>
<dbReference type="SUPFAM" id="SSF53335">
    <property type="entry name" value="S-adenosyl-L-methionine-dependent methyltransferases"/>
    <property type="match status" value="1"/>
</dbReference>
<dbReference type="EMBL" id="CALNXK010000074">
    <property type="protein sequence ID" value="CAH3144808.1"/>
    <property type="molecule type" value="Genomic_DNA"/>
</dbReference>
<sequence length="190" mass="21126">MISSQEIGAAGACFHKPLAECLDTAVNEVFPNVKKTQLKILDAGAGTGPIGIELLKLGYTDIHALDISQEMLNIAKDKGVPYRRFICCPLTEKKIDELETGEFDALISAGTLIKANVRPEALVEMIRIVKTGGLVCFSLRYNEVDDYQPKMTELEEAGIWEKLSGKKIPYYNREDMPSYGFGFVYKILKN</sequence>
<evidence type="ECO:0000259" key="1">
    <source>
        <dbReference type="Pfam" id="PF13649"/>
    </source>
</evidence>
<dbReference type="CDD" id="cd02440">
    <property type="entry name" value="AdoMet_MTases"/>
    <property type="match status" value="1"/>
</dbReference>
<gene>
    <name evidence="2" type="ORF">PLOB_00044133</name>
</gene>